<dbReference type="InterPro" id="IPR015421">
    <property type="entry name" value="PyrdxlP-dep_Trfase_major"/>
</dbReference>
<dbReference type="EMBL" id="BAABIC010000017">
    <property type="protein sequence ID" value="GAA4701946.1"/>
    <property type="molecule type" value="Genomic_DNA"/>
</dbReference>
<comment type="cofactor">
    <cofactor evidence="1 6">
        <name>pyridoxal 5'-phosphate</name>
        <dbReference type="ChEBI" id="CHEBI:597326"/>
    </cofactor>
</comment>
<evidence type="ECO:0000256" key="5">
    <source>
        <dbReference type="ARBA" id="ARBA00022898"/>
    </source>
</evidence>
<dbReference type="InterPro" id="IPR004838">
    <property type="entry name" value="NHTrfase_class1_PyrdxlP-BS"/>
</dbReference>
<dbReference type="Pfam" id="PF00155">
    <property type="entry name" value="Aminotran_1_2"/>
    <property type="match status" value="1"/>
</dbReference>
<evidence type="ECO:0000256" key="6">
    <source>
        <dbReference type="RuleBase" id="RU000481"/>
    </source>
</evidence>
<evidence type="ECO:0000256" key="4">
    <source>
        <dbReference type="ARBA" id="ARBA00022679"/>
    </source>
</evidence>
<dbReference type="SUPFAM" id="SSF53383">
    <property type="entry name" value="PLP-dependent transferases"/>
    <property type="match status" value="1"/>
</dbReference>
<dbReference type="InterPro" id="IPR050596">
    <property type="entry name" value="AspAT/PAT-like"/>
</dbReference>
<dbReference type="Gene3D" id="3.40.640.10">
    <property type="entry name" value="Type I PLP-dependent aspartate aminotransferase-like (Major domain)"/>
    <property type="match status" value="1"/>
</dbReference>
<sequence>MPTRHRAVPGPFRRLADVTSVNPGIAGPSARSGIAPFHVMDVWAAAGERQRTRGDLINLSAGQPSTPAPAPVRAAAAAALETEVLGYTVALGIPELRAGIAGHHGHAYGLVVEPDDVVVTTAGSGGFLLAFLAAFDAGDRVAMARPGYPCYRNILTALGCEVVELPCGPETRFQPTVAMLEELDEPVKGLIVASPANPTGTVLDPAELAGLARYCEERGIQFVSDEIYHGIGYAGSPATACAWETSREAIVVNSFSKYFSMTGWRLGWLLVPERLRRAVDRLAGNLTVCPPALPQYAAVSAFTPESYAEADSHVQRYAVNRDLLLRGLPELGIERLAPADGAFYVYADVGHLTDDSMRLTYELLDETGIAVAPGVDFDPVDGHRYVRLSFAGATEPIVEALERLRPFVAKRS</sequence>
<dbReference type="PANTHER" id="PTHR46383">
    <property type="entry name" value="ASPARTATE AMINOTRANSFERASE"/>
    <property type="match status" value="1"/>
</dbReference>
<dbReference type="Proteomes" id="UP001500325">
    <property type="component" value="Unassembled WGS sequence"/>
</dbReference>
<evidence type="ECO:0000256" key="2">
    <source>
        <dbReference type="ARBA" id="ARBA00007441"/>
    </source>
</evidence>
<keyword evidence="4 6" id="KW-0808">Transferase</keyword>
<protein>
    <recommendedName>
        <fullName evidence="6">Aminotransferase</fullName>
        <ecNumber evidence="6">2.6.1.-</ecNumber>
    </recommendedName>
</protein>
<evidence type="ECO:0000256" key="1">
    <source>
        <dbReference type="ARBA" id="ARBA00001933"/>
    </source>
</evidence>
<evidence type="ECO:0000256" key="3">
    <source>
        <dbReference type="ARBA" id="ARBA00022576"/>
    </source>
</evidence>
<evidence type="ECO:0000313" key="9">
    <source>
        <dbReference type="Proteomes" id="UP001500325"/>
    </source>
</evidence>
<dbReference type="PANTHER" id="PTHR46383:SF2">
    <property type="entry name" value="AMINOTRANSFERASE"/>
    <property type="match status" value="1"/>
</dbReference>
<name>A0ABP8X9Y0_9PSEU</name>
<accession>A0ABP8X9Y0</accession>
<dbReference type="InterPro" id="IPR015424">
    <property type="entry name" value="PyrdxlP-dep_Trfase"/>
</dbReference>
<keyword evidence="3 6" id="KW-0032">Aminotransferase</keyword>
<dbReference type="PROSITE" id="PS00105">
    <property type="entry name" value="AA_TRANSFER_CLASS_1"/>
    <property type="match status" value="1"/>
</dbReference>
<comment type="caution">
    <text evidence="8">The sequence shown here is derived from an EMBL/GenBank/DDBJ whole genome shotgun (WGS) entry which is preliminary data.</text>
</comment>
<gene>
    <name evidence="8" type="ORF">GCM10023215_46160</name>
</gene>
<reference evidence="9" key="1">
    <citation type="journal article" date="2019" name="Int. J. Syst. Evol. Microbiol.">
        <title>The Global Catalogue of Microorganisms (GCM) 10K type strain sequencing project: providing services to taxonomists for standard genome sequencing and annotation.</title>
        <authorList>
            <consortium name="The Broad Institute Genomics Platform"/>
            <consortium name="The Broad Institute Genome Sequencing Center for Infectious Disease"/>
            <person name="Wu L."/>
            <person name="Ma J."/>
        </authorList>
    </citation>
    <scope>NUCLEOTIDE SEQUENCE [LARGE SCALE GENOMIC DNA]</scope>
    <source>
        <strain evidence="9">JCM 18055</strain>
    </source>
</reference>
<dbReference type="GO" id="GO:0008483">
    <property type="term" value="F:transaminase activity"/>
    <property type="evidence" value="ECO:0007669"/>
    <property type="project" value="UniProtKB-KW"/>
</dbReference>
<evidence type="ECO:0000313" key="8">
    <source>
        <dbReference type="EMBL" id="GAA4701946.1"/>
    </source>
</evidence>
<keyword evidence="9" id="KW-1185">Reference proteome</keyword>
<comment type="similarity">
    <text evidence="2 6">Belongs to the class-I pyridoxal-phosphate-dependent aminotransferase family.</text>
</comment>
<proteinExistence type="inferred from homology"/>
<organism evidence="8 9">
    <name type="scientific">Pseudonocardia yuanmonensis</name>
    <dbReference type="NCBI Taxonomy" id="1095914"/>
    <lineage>
        <taxon>Bacteria</taxon>
        <taxon>Bacillati</taxon>
        <taxon>Actinomycetota</taxon>
        <taxon>Actinomycetes</taxon>
        <taxon>Pseudonocardiales</taxon>
        <taxon>Pseudonocardiaceae</taxon>
        <taxon>Pseudonocardia</taxon>
    </lineage>
</organism>
<evidence type="ECO:0000259" key="7">
    <source>
        <dbReference type="Pfam" id="PF00155"/>
    </source>
</evidence>
<dbReference type="CDD" id="cd00609">
    <property type="entry name" value="AAT_like"/>
    <property type="match status" value="1"/>
</dbReference>
<dbReference type="EC" id="2.6.1.-" evidence="6"/>
<feature type="domain" description="Aminotransferase class I/classII large" evidence="7">
    <location>
        <begin position="55"/>
        <end position="402"/>
    </location>
</feature>
<keyword evidence="5" id="KW-0663">Pyridoxal phosphate</keyword>
<dbReference type="InterPro" id="IPR004839">
    <property type="entry name" value="Aminotransferase_I/II_large"/>
</dbReference>